<reference evidence="4 5" key="1">
    <citation type="submission" date="2023-07" db="EMBL/GenBank/DDBJ databases">
        <title>Sequencing the genomes of 1000 actinobacteria strains.</title>
        <authorList>
            <person name="Klenk H.-P."/>
        </authorList>
    </citation>
    <scope>NUCLEOTIDE SEQUENCE [LARGE SCALE GENOMIC DNA]</scope>
    <source>
        <strain evidence="4 5">DSM 43749</strain>
    </source>
</reference>
<dbReference type="EMBL" id="JAVDSG010000001">
    <property type="protein sequence ID" value="MDR6592882.1"/>
    <property type="molecule type" value="Genomic_DNA"/>
</dbReference>
<evidence type="ECO:0000256" key="3">
    <source>
        <dbReference type="SAM" id="SignalP"/>
    </source>
</evidence>
<name>A0ABU1PQE3_9PSEU</name>
<dbReference type="Gene3D" id="2.60.40.10">
    <property type="entry name" value="Immunoglobulins"/>
    <property type="match status" value="2"/>
</dbReference>
<evidence type="ECO:0000256" key="1">
    <source>
        <dbReference type="ARBA" id="ARBA00022723"/>
    </source>
</evidence>
<dbReference type="Gene3D" id="2.60.40.420">
    <property type="entry name" value="Cupredoxins - blue copper proteins"/>
    <property type="match status" value="1"/>
</dbReference>
<dbReference type="InterPro" id="IPR058094">
    <property type="entry name" value="Ig-like_OmpL47-like"/>
</dbReference>
<accession>A0ABU1PQE3</accession>
<dbReference type="SUPFAM" id="SSF81296">
    <property type="entry name" value="E set domains"/>
    <property type="match status" value="2"/>
</dbReference>
<proteinExistence type="predicted"/>
<feature type="chain" id="PRO_5046785264" evidence="3">
    <location>
        <begin position="24"/>
        <end position="847"/>
    </location>
</feature>
<dbReference type="InterPro" id="IPR028871">
    <property type="entry name" value="BlueCu_1_BS"/>
</dbReference>
<dbReference type="Proteomes" id="UP001268819">
    <property type="component" value="Unassembled WGS sequence"/>
</dbReference>
<feature type="signal peptide" evidence="3">
    <location>
        <begin position="1"/>
        <end position="23"/>
    </location>
</feature>
<comment type="caution">
    <text evidence="4">The sequence shown here is derived from an EMBL/GenBank/DDBJ whole genome shotgun (WGS) entry which is preliminary data.</text>
</comment>
<dbReference type="PROSITE" id="PS00196">
    <property type="entry name" value="COPPER_BLUE"/>
    <property type="match status" value="1"/>
</dbReference>
<evidence type="ECO:0000256" key="2">
    <source>
        <dbReference type="ARBA" id="ARBA00023008"/>
    </source>
</evidence>
<dbReference type="InterPro" id="IPR013783">
    <property type="entry name" value="Ig-like_fold"/>
</dbReference>
<dbReference type="InterPro" id="IPR014756">
    <property type="entry name" value="Ig_E-set"/>
</dbReference>
<keyword evidence="5" id="KW-1185">Reference proteome</keyword>
<dbReference type="InterPro" id="IPR008972">
    <property type="entry name" value="Cupredoxin"/>
</dbReference>
<sequence>MLRRSIAALVGGLLVASAPPASAAPTSTAPAPVAVAQVLTWTADNDITRYRTAPAAAVAGAATLVFENSEATGNTTGMPHTLTFDTETPGYNHDVAVDVLANPFDSANGRHQVDVVLTPGKYRYHCTIPGHGTMVGELVVTAGGGGEDTTPPVVSAEVAGDRNADGDYLGEATVTASASDAQSGVASIEYQVDDAGFETYTGPVRVTAVGDHAVQYRATDGAGNVSAVGSTAFRVVERPAEDTTPPAVAAEVTGERNASGQYLGKATATITATDAGSGVRTTEYTLDGGPWTPYTAPVEVTAPGAHMIHHRATDNAGNTSPEGMSAFTVVAAPVEDTTPPTVTGTVTGQRDADGNYLGVATVTITASDDGSGVAVVEHAVDGGAWTRHTAPVVVRAQGAHSVRYRATDGAGNTAPEKSLSFSVVAPGQDACPDSDTRATVVIGDDDTGVANTDTGNGCTVSDLVDQHGDHVDHGAFVRHVERVTGDLVARGLLTRREQGVLVRAASRSDIGNQTRPHPAGRTTMARRTAPVLATLSIVAASAVFAPTAHAGLVTHCVGSGGAVTVPNDLLVPAGESCSLDGTTITGDVQVAAGANLVVAGGTVNGAVRVAADGYLDLTDTRVDGQVVLAPGGFGVFLGNSDTGRVLVEPKGSAAAEGFLYVEGGSAIDGDVTVGAGEVSLVDSEVTGDVGTNGAYFTDLHGTFVDGTLSVLNNATGSVVCGGAVLGKATFAGSLGGIQLGPNGALDTCASGGYFARDVVISNTTGRTTLDDNVVNGTLRLSANAPVAEVAANNRVRGGITGDHTATTAAARASAVAADGTRGTAGRRAGDREASALVEAAAHGPARL</sequence>
<protein>
    <submittedName>
        <fullName evidence="4">Plastocyanin</fullName>
    </submittedName>
</protein>
<dbReference type="SUPFAM" id="SSF49503">
    <property type="entry name" value="Cupredoxins"/>
    <property type="match status" value="1"/>
</dbReference>
<gene>
    <name evidence="4" type="ORF">J2S66_001266</name>
</gene>
<dbReference type="RefSeq" id="WP_310304869.1">
    <property type="nucleotide sequence ID" value="NZ_BAAAXB010000001.1"/>
</dbReference>
<dbReference type="NCBIfam" id="NF047446">
    <property type="entry name" value="barrel_OmpL47"/>
    <property type="match status" value="3"/>
</dbReference>
<keyword evidence="3" id="KW-0732">Signal</keyword>
<keyword evidence="1" id="KW-0479">Metal-binding</keyword>
<evidence type="ECO:0000313" key="5">
    <source>
        <dbReference type="Proteomes" id="UP001268819"/>
    </source>
</evidence>
<organism evidence="4 5">
    <name type="scientific">Saccharothrix longispora</name>
    <dbReference type="NCBI Taxonomy" id="33920"/>
    <lineage>
        <taxon>Bacteria</taxon>
        <taxon>Bacillati</taxon>
        <taxon>Actinomycetota</taxon>
        <taxon>Actinomycetes</taxon>
        <taxon>Pseudonocardiales</taxon>
        <taxon>Pseudonocardiaceae</taxon>
        <taxon>Saccharothrix</taxon>
    </lineage>
</organism>
<evidence type="ECO:0000313" key="4">
    <source>
        <dbReference type="EMBL" id="MDR6592882.1"/>
    </source>
</evidence>
<keyword evidence="2" id="KW-0186">Copper</keyword>